<gene>
    <name evidence="1" type="ORF">BDBG_16378</name>
</gene>
<dbReference type="AlphaFoldDB" id="A0A179UB92"/>
<dbReference type="EMBL" id="GG657449">
    <property type="protein sequence ID" value="OAT04983.1"/>
    <property type="molecule type" value="Genomic_DNA"/>
</dbReference>
<name>A0A179UB92_BLAGS</name>
<sequence>MLIERGDSVATVVRETENKLNTDELAGRRNNTSLQGAATTAAAVRDAEEKEDVIIRVILSQLMDTAVFIFNLAFLTVTETAAAL</sequence>
<evidence type="ECO:0000313" key="2">
    <source>
        <dbReference type="Proteomes" id="UP000002038"/>
    </source>
</evidence>
<protein>
    <submittedName>
        <fullName evidence="1">Uncharacterized protein</fullName>
    </submittedName>
</protein>
<accession>A0A179UB92</accession>
<dbReference type="RefSeq" id="XP_031576471.1">
    <property type="nucleotide sequence ID" value="XM_031724342.1"/>
</dbReference>
<dbReference type="Proteomes" id="UP000002038">
    <property type="component" value="Unassembled WGS sequence"/>
</dbReference>
<evidence type="ECO:0000313" key="1">
    <source>
        <dbReference type="EMBL" id="OAT04983.1"/>
    </source>
</evidence>
<dbReference type="GeneID" id="42528519"/>
<proteinExistence type="predicted"/>
<organism evidence="1 2">
    <name type="scientific">Blastomyces gilchristii (strain SLH14081)</name>
    <name type="common">Blastomyces dermatitidis</name>
    <dbReference type="NCBI Taxonomy" id="559298"/>
    <lineage>
        <taxon>Eukaryota</taxon>
        <taxon>Fungi</taxon>
        <taxon>Dikarya</taxon>
        <taxon>Ascomycota</taxon>
        <taxon>Pezizomycotina</taxon>
        <taxon>Eurotiomycetes</taxon>
        <taxon>Eurotiomycetidae</taxon>
        <taxon>Onygenales</taxon>
        <taxon>Ajellomycetaceae</taxon>
        <taxon>Blastomyces</taxon>
    </lineage>
</organism>
<keyword evidence="2" id="KW-1185">Reference proteome</keyword>
<dbReference type="VEuPathDB" id="FungiDB:BDBG_16378"/>
<reference evidence="2" key="1">
    <citation type="journal article" date="2015" name="PLoS Genet.">
        <title>The dynamic genome and transcriptome of the human fungal pathogen Blastomyces and close relative Emmonsia.</title>
        <authorList>
            <person name="Munoz J.F."/>
            <person name="Gauthier G.M."/>
            <person name="Desjardins C.A."/>
            <person name="Gallo J.E."/>
            <person name="Holder J."/>
            <person name="Sullivan T.D."/>
            <person name="Marty A.J."/>
            <person name="Carmen J.C."/>
            <person name="Chen Z."/>
            <person name="Ding L."/>
            <person name="Gujja S."/>
            <person name="Magrini V."/>
            <person name="Misas E."/>
            <person name="Mitreva M."/>
            <person name="Priest M."/>
            <person name="Saif S."/>
            <person name="Whiston E.A."/>
            <person name="Young S."/>
            <person name="Zeng Q."/>
            <person name="Goldman W.E."/>
            <person name="Mardis E.R."/>
            <person name="Taylor J.W."/>
            <person name="McEwen J.G."/>
            <person name="Clay O.K."/>
            <person name="Klein B.S."/>
            <person name="Cuomo C.A."/>
        </authorList>
    </citation>
    <scope>NUCLEOTIDE SEQUENCE [LARGE SCALE GENOMIC DNA]</scope>
    <source>
        <strain evidence="2">SLH14081</strain>
    </source>
</reference>
<dbReference type="OrthoDB" id="4190898at2759"/>
<dbReference type="KEGG" id="bgh:BDBG_16378"/>